<evidence type="ECO:0000313" key="2">
    <source>
        <dbReference type="Proteomes" id="UP001283361"/>
    </source>
</evidence>
<protein>
    <submittedName>
        <fullName evidence="1">Uncharacterized protein</fullName>
    </submittedName>
</protein>
<reference evidence="1" key="1">
    <citation type="journal article" date="2023" name="G3 (Bethesda)">
        <title>A reference genome for the long-term kleptoplast-retaining sea slug Elysia crispata morphotype clarki.</title>
        <authorList>
            <person name="Eastman K.E."/>
            <person name="Pendleton A.L."/>
            <person name="Shaikh M.A."/>
            <person name="Suttiyut T."/>
            <person name="Ogas R."/>
            <person name="Tomko P."/>
            <person name="Gavelis G."/>
            <person name="Widhalm J.R."/>
            <person name="Wisecaver J.H."/>
        </authorList>
    </citation>
    <scope>NUCLEOTIDE SEQUENCE</scope>
    <source>
        <strain evidence="1">ECLA1</strain>
    </source>
</reference>
<proteinExistence type="predicted"/>
<organism evidence="1 2">
    <name type="scientific">Elysia crispata</name>
    <name type="common">lettuce slug</name>
    <dbReference type="NCBI Taxonomy" id="231223"/>
    <lineage>
        <taxon>Eukaryota</taxon>
        <taxon>Metazoa</taxon>
        <taxon>Spiralia</taxon>
        <taxon>Lophotrochozoa</taxon>
        <taxon>Mollusca</taxon>
        <taxon>Gastropoda</taxon>
        <taxon>Heterobranchia</taxon>
        <taxon>Euthyneura</taxon>
        <taxon>Panpulmonata</taxon>
        <taxon>Sacoglossa</taxon>
        <taxon>Placobranchoidea</taxon>
        <taxon>Plakobranchidae</taxon>
        <taxon>Elysia</taxon>
    </lineage>
</organism>
<comment type="caution">
    <text evidence="1">The sequence shown here is derived from an EMBL/GenBank/DDBJ whole genome shotgun (WGS) entry which is preliminary data.</text>
</comment>
<evidence type="ECO:0000313" key="1">
    <source>
        <dbReference type="EMBL" id="KAK3772227.1"/>
    </source>
</evidence>
<dbReference type="Proteomes" id="UP001283361">
    <property type="component" value="Unassembled WGS sequence"/>
</dbReference>
<dbReference type="AlphaFoldDB" id="A0AAE0ZPJ2"/>
<keyword evidence="2" id="KW-1185">Reference proteome</keyword>
<accession>A0AAE0ZPJ2</accession>
<name>A0AAE0ZPJ2_9GAST</name>
<sequence>MLASYVFSYRPPLGKAVRKLTRMMVRQDVVLEKKEEERVGGGDHNYTSSHDTSQQPLQSVCLVTAQQFQKKYLIQVLGDNSKILKTFNDSFLFFHDPRGINYCDKFDT</sequence>
<dbReference type="EMBL" id="JAWDGP010003645">
    <property type="protein sequence ID" value="KAK3772227.1"/>
    <property type="molecule type" value="Genomic_DNA"/>
</dbReference>
<gene>
    <name evidence="1" type="ORF">RRG08_046813</name>
</gene>